<accession>A0ABW1IK67</accession>
<reference evidence="3" key="1">
    <citation type="journal article" date="2019" name="Int. J. Syst. Evol. Microbiol.">
        <title>The Global Catalogue of Microorganisms (GCM) 10K type strain sequencing project: providing services to taxonomists for standard genome sequencing and annotation.</title>
        <authorList>
            <consortium name="The Broad Institute Genomics Platform"/>
            <consortium name="The Broad Institute Genome Sequencing Center for Infectious Disease"/>
            <person name="Wu L."/>
            <person name="Ma J."/>
        </authorList>
    </citation>
    <scope>NUCLEOTIDE SEQUENCE [LARGE SCALE GENOMIC DNA]</scope>
    <source>
        <strain evidence="3">CCM 8749</strain>
    </source>
</reference>
<feature type="region of interest" description="Disordered" evidence="1">
    <location>
        <begin position="1"/>
        <end position="57"/>
    </location>
</feature>
<evidence type="ECO:0000256" key="1">
    <source>
        <dbReference type="SAM" id="MobiDB-lite"/>
    </source>
</evidence>
<proteinExistence type="predicted"/>
<dbReference type="EMBL" id="JBHSQV010000027">
    <property type="protein sequence ID" value="MFC5985475.1"/>
    <property type="molecule type" value="Genomic_DNA"/>
</dbReference>
<name>A0ABW1IK67_9BACL</name>
<comment type="caution">
    <text evidence="2">The sequence shown here is derived from an EMBL/GenBank/DDBJ whole genome shotgun (WGS) entry which is preliminary data.</text>
</comment>
<sequence length="57" mass="6427">MSRYEEKHATPPNPHEMTNRHDDPELVTSEGPMLGSKQVKQANHSRQKQQSEGSGDL</sequence>
<dbReference type="Proteomes" id="UP001596250">
    <property type="component" value="Unassembled WGS sequence"/>
</dbReference>
<keyword evidence="3" id="KW-1185">Reference proteome</keyword>
<feature type="compositionally biased region" description="Polar residues" evidence="1">
    <location>
        <begin position="38"/>
        <end position="57"/>
    </location>
</feature>
<organism evidence="2 3">
    <name type="scientific">Marinicrinis lubricantis</name>
    <dbReference type="NCBI Taxonomy" id="2086470"/>
    <lineage>
        <taxon>Bacteria</taxon>
        <taxon>Bacillati</taxon>
        <taxon>Bacillota</taxon>
        <taxon>Bacilli</taxon>
        <taxon>Bacillales</taxon>
        <taxon>Paenibacillaceae</taxon>
    </lineage>
</organism>
<gene>
    <name evidence="2" type="ORF">ACFPXP_03365</name>
</gene>
<protein>
    <submittedName>
        <fullName evidence="2">Small acid-soluble spore protein P</fullName>
    </submittedName>
</protein>
<evidence type="ECO:0000313" key="3">
    <source>
        <dbReference type="Proteomes" id="UP001596250"/>
    </source>
</evidence>
<dbReference type="RefSeq" id="WP_379892348.1">
    <property type="nucleotide sequence ID" value="NZ_CBCSCT010000009.1"/>
</dbReference>
<evidence type="ECO:0000313" key="2">
    <source>
        <dbReference type="EMBL" id="MFC5985475.1"/>
    </source>
</evidence>